<evidence type="ECO:0000256" key="3">
    <source>
        <dbReference type="ARBA" id="ARBA00022801"/>
    </source>
</evidence>
<reference evidence="6" key="1">
    <citation type="journal article" date="2014" name="Front. Microbiol.">
        <title>High frequency of phylogenetically diverse reductive dehalogenase-homologous genes in deep subseafloor sedimentary metagenomes.</title>
        <authorList>
            <person name="Kawai M."/>
            <person name="Futagami T."/>
            <person name="Toyoda A."/>
            <person name="Takaki Y."/>
            <person name="Nishi S."/>
            <person name="Hori S."/>
            <person name="Arai W."/>
            <person name="Tsubouchi T."/>
            <person name="Morono Y."/>
            <person name="Uchiyama I."/>
            <person name="Ito T."/>
            <person name="Fujiyama A."/>
            <person name="Inagaki F."/>
            <person name="Takami H."/>
        </authorList>
    </citation>
    <scope>NUCLEOTIDE SEQUENCE</scope>
    <source>
        <strain evidence="6">Expedition CK06-06</strain>
    </source>
</reference>
<feature type="non-terminal residue" evidence="6">
    <location>
        <position position="1"/>
    </location>
</feature>
<dbReference type="InterPro" id="IPR000209">
    <property type="entry name" value="Peptidase_S8/S53_dom"/>
</dbReference>
<gene>
    <name evidence="6" type="ORF">S03H2_23139</name>
</gene>
<dbReference type="SUPFAM" id="SSF52743">
    <property type="entry name" value="Subtilisin-like"/>
    <property type="match status" value="1"/>
</dbReference>
<dbReference type="PANTHER" id="PTHR43806:SF11">
    <property type="entry name" value="CEREVISIN-RELATED"/>
    <property type="match status" value="1"/>
</dbReference>
<dbReference type="AlphaFoldDB" id="X1FB86"/>
<protein>
    <recommendedName>
        <fullName evidence="5">Peptidase S8/S53 domain-containing protein</fullName>
    </recommendedName>
</protein>
<dbReference type="PROSITE" id="PS51892">
    <property type="entry name" value="SUBTILASE"/>
    <property type="match status" value="1"/>
</dbReference>
<dbReference type="InterPro" id="IPR050131">
    <property type="entry name" value="Peptidase_S8_subtilisin-like"/>
</dbReference>
<sequence length="142" mass="15115">TGVTGVCWNVKIMALQFICYGYEPFWGGGWWGEIGDAIDAVNYAVEMGADVLSNSWGGGEMSQGLKDTIQAANEAGVLFIAAAGNAGSNTDWGPYYPSSYDCENIIAVMATDHDDLPAFWSNYGKTAVDLSAPGVDIERISL</sequence>
<evidence type="ECO:0000313" key="6">
    <source>
        <dbReference type="EMBL" id="GAH42906.1"/>
    </source>
</evidence>
<evidence type="ECO:0000259" key="5">
    <source>
        <dbReference type="Pfam" id="PF00082"/>
    </source>
</evidence>
<dbReference type="Pfam" id="PF00082">
    <property type="entry name" value="Peptidase_S8"/>
    <property type="match status" value="1"/>
</dbReference>
<dbReference type="EMBL" id="BARU01012591">
    <property type="protein sequence ID" value="GAH42906.1"/>
    <property type="molecule type" value="Genomic_DNA"/>
</dbReference>
<feature type="domain" description="Peptidase S8/S53" evidence="5">
    <location>
        <begin position="2"/>
        <end position="134"/>
    </location>
</feature>
<keyword evidence="4" id="KW-0720">Serine protease</keyword>
<dbReference type="Gene3D" id="3.40.50.200">
    <property type="entry name" value="Peptidase S8/S53 domain"/>
    <property type="match status" value="1"/>
</dbReference>
<comment type="caution">
    <text evidence="6">The sequence shown here is derived from an EMBL/GenBank/DDBJ whole genome shotgun (WGS) entry which is preliminary data.</text>
</comment>
<keyword evidence="2" id="KW-0645">Protease</keyword>
<dbReference type="InterPro" id="IPR036852">
    <property type="entry name" value="Peptidase_S8/S53_dom_sf"/>
</dbReference>
<evidence type="ECO:0000256" key="4">
    <source>
        <dbReference type="ARBA" id="ARBA00022825"/>
    </source>
</evidence>
<dbReference type="PANTHER" id="PTHR43806">
    <property type="entry name" value="PEPTIDASE S8"/>
    <property type="match status" value="1"/>
</dbReference>
<keyword evidence="3" id="KW-0378">Hydrolase</keyword>
<name>X1FB86_9ZZZZ</name>
<comment type="similarity">
    <text evidence="1">Belongs to the peptidase S8 family.</text>
</comment>
<dbReference type="GO" id="GO:0006508">
    <property type="term" value="P:proteolysis"/>
    <property type="evidence" value="ECO:0007669"/>
    <property type="project" value="UniProtKB-KW"/>
</dbReference>
<proteinExistence type="inferred from homology"/>
<evidence type="ECO:0000256" key="1">
    <source>
        <dbReference type="ARBA" id="ARBA00011073"/>
    </source>
</evidence>
<evidence type="ECO:0000256" key="2">
    <source>
        <dbReference type="ARBA" id="ARBA00022670"/>
    </source>
</evidence>
<dbReference type="GO" id="GO:0004252">
    <property type="term" value="F:serine-type endopeptidase activity"/>
    <property type="evidence" value="ECO:0007669"/>
    <property type="project" value="InterPro"/>
</dbReference>
<accession>X1FB86</accession>
<organism evidence="6">
    <name type="scientific">marine sediment metagenome</name>
    <dbReference type="NCBI Taxonomy" id="412755"/>
    <lineage>
        <taxon>unclassified sequences</taxon>
        <taxon>metagenomes</taxon>
        <taxon>ecological metagenomes</taxon>
    </lineage>
</organism>